<dbReference type="GO" id="GO:0007165">
    <property type="term" value="P:signal transduction"/>
    <property type="evidence" value="ECO:0007669"/>
    <property type="project" value="InterPro"/>
</dbReference>
<evidence type="ECO:0000313" key="3">
    <source>
        <dbReference type="Proteomes" id="UP000267029"/>
    </source>
</evidence>
<organism evidence="2 3">
    <name type="scientific">Mesocestoides corti</name>
    <name type="common">Flatworm</name>
    <dbReference type="NCBI Taxonomy" id="53468"/>
    <lineage>
        <taxon>Eukaryota</taxon>
        <taxon>Metazoa</taxon>
        <taxon>Spiralia</taxon>
        <taxon>Lophotrochozoa</taxon>
        <taxon>Platyhelminthes</taxon>
        <taxon>Cestoda</taxon>
        <taxon>Eucestoda</taxon>
        <taxon>Cyclophyllidea</taxon>
        <taxon>Mesocestoididae</taxon>
        <taxon>Mesocestoides</taxon>
    </lineage>
</organism>
<dbReference type="Pfam" id="PF00233">
    <property type="entry name" value="PDEase_I"/>
    <property type="match status" value="1"/>
</dbReference>
<evidence type="ECO:0000259" key="1">
    <source>
        <dbReference type="PROSITE" id="PS51845"/>
    </source>
</evidence>
<dbReference type="PROSITE" id="PS00126">
    <property type="entry name" value="PDEASE_I_1"/>
    <property type="match status" value="1"/>
</dbReference>
<reference evidence="2 3" key="1">
    <citation type="submission" date="2018-10" db="EMBL/GenBank/DDBJ databases">
        <authorList>
            <consortium name="Pathogen Informatics"/>
        </authorList>
    </citation>
    <scope>NUCLEOTIDE SEQUENCE [LARGE SCALE GENOMIC DNA]</scope>
</reference>
<evidence type="ECO:0000313" key="2">
    <source>
        <dbReference type="EMBL" id="VDD79032.1"/>
    </source>
</evidence>
<gene>
    <name evidence="2" type="ORF">MCOS_LOCUS5035</name>
</gene>
<dbReference type="SUPFAM" id="SSF109604">
    <property type="entry name" value="HD-domain/PDEase-like"/>
    <property type="match status" value="1"/>
</dbReference>
<dbReference type="InterPro" id="IPR002073">
    <property type="entry name" value="PDEase_catalytic_dom"/>
</dbReference>
<dbReference type="STRING" id="53468.A0A0R3UDN6"/>
<dbReference type="GO" id="GO:0004114">
    <property type="term" value="F:3',5'-cyclic-nucleotide phosphodiesterase activity"/>
    <property type="evidence" value="ECO:0007669"/>
    <property type="project" value="InterPro"/>
</dbReference>
<dbReference type="PROSITE" id="PS51845">
    <property type="entry name" value="PDEASE_I_2"/>
    <property type="match status" value="1"/>
</dbReference>
<dbReference type="Gene3D" id="1.10.1300.10">
    <property type="entry name" value="3'5'-cyclic nucleotide phosphodiesterase, catalytic domain"/>
    <property type="match status" value="1"/>
</dbReference>
<name>A0A0R3UDN6_MESCO</name>
<accession>A0A0R3UDN6</accession>
<sequence>MRFGQVGVVVLARGDTCREWGLPSQAGLLSNQQCGTNRRRSAKHIAPVAMYASIHRADLARLFDHLDLFTLLFSAICHDLDHPGLTNTYQVSCCLFSIHYTSGREL</sequence>
<dbReference type="AlphaFoldDB" id="A0A0R3UDN6"/>
<dbReference type="InterPro" id="IPR023174">
    <property type="entry name" value="PDEase_CS"/>
</dbReference>
<protein>
    <recommendedName>
        <fullName evidence="1">PDEase domain-containing protein</fullName>
    </recommendedName>
</protein>
<proteinExistence type="predicted"/>
<dbReference type="Proteomes" id="UP000267029">
    <property type="component" value="Unassembled WGS sequence"/>
</dbReference>
<keyword evidence="3" id="KW-1185">Reference proteome</keyword>
<feature type="domain" description="PDEase" evidence="1">
    <location>
        <begin position="1"/>
        <end position="106"/>
    </location>
</feature>
<dbReference type="EMBL" id="UXSR01003153">
    <property type="protein sequence ID" value="VDD79032.1"/>
    <property type="molecule type" value="Genomic_DNA"/>
</dbReference>
<dbReference type="OrthoDB" id="546632at2759"/>
<dbReference type="InterPro" id="IPR036971">
    <property type="entry name" value="PDEase_catalytic_dom_sf"/>
</dbReference>